<dbReference type="EMBL" id="HF935594">
    <property type="protein sequence ID" value="CCX11120.1"/>
    <property type="molecule type" value="Genomic_DNA"/>
</dbReference>
<keyword evidence="2" id="KW-1185">Reference proteome</keyword>
<name>U4L497_PYROM</name>
<gene>
    <name evidence="1" type="ORF">PCON_10714</name>
</gene>
<sequence>MQSAPTVFLYESLIYALFEIVGHKLRVTDGR</sequence>
<dbReference type="AlphaFoldDB" id="U4L497"/>
<dbReference type="Proteomes" id="UP000018144">
    <property type="component" value="Unassembled WGS sequence"/>
</dbReference>
<proteinExistence type="predicted"/>
<organism evidence="1 2">
    <name type="scientific">Pyronema omphalodes (strain CBS 100304)</name>
    <name type="common">Pyronema confluens</name>
    <dbReference type="NCBI Taxonomy" id="1076935"/>
    <lineage>
        <taxon>Eukaryota</taxon>
        <taxon>Fungi</taxon>
        <taxon>Dikarya</taxon>
        <taxon>Ascomycota</taxon>
        <taxon>Pezizomycotina</taxon>
        <taxon>Pezizomycetes</taxon>
        <taxon>Pezizales</taxon>
        <taxon>Pyronemataceae</taxon>
        <taxon>Pyronema</taxon>
    </lineage>
</organism>
<protein>
    <submittedName>
        <fullName evidence="1">Uncharacterized protein</fullName>
    </submittedName>
</protein>
<evidence type="ECO:0000313" key="2">
    <source>
        <dbReference type="Proteomes" id="UP000018144"/>
    </source>
</evidence>
<reference evidence="1 2" key="1">
    <citation type="journal article" date="2013" name="PLoS Genet.">
        <title>The genome and development-dependent transcriptomes of Pyronema confluens: a window into fungal evolution.</title>
        <authorList>
            <person name="Traeger S."/>
            <person name="Altegoer F."/>
            <person name="Freitag M."/>
            <person name="Gabaldon T."/>
            <person name="Kempken F."/>
            <person name="Kumar A."/>
            <person name="Marcet-Houben M."/>
            <person name="Poggeler S."/>
            <person name="Stajich J.E."/>
            <person name="Nowrousian M."/>
        </authorList>
    </citation>
    <scope>NUCLEOTIDE SEQUENCE [LARGE SCALE GENOMIC DNA]</scope>
    <source>
        <strain evidence="2">CBS 100304</strain>
        <tissue evidence="1">Vegetative mycelium</tissue>
    </source>
</reference>
<evidence type="ECO:0000313" key="1">
    <source>
        <dbReference type="EMBL" id="CCX11120.1"/>
    </source>
</evidence>
<accession>U4L497</accession>